<dbReference type="CDD" id="cd05466">
    <property type="entry name" value="PBP2_LTTR_substrate"/>
    <property type="match status" value="1"/>
</dbReference>
<evidence type="ECO:0000259" key="5">
    <source>
        <dbReference type="PROSITE" id="PS50931"/>
    </source>
</evidence>
<dbReference type="PRINTS" id="PR00039">
    <property type="entry name" value="HTHLYSR"/>
</dbReference>
<dbReference type="Pfam" id="PF00126">
    <property type="entry name" value="HTH_1"/>
    <property type="match status" value="1"/>
</dbReference>
<dbReference type="AlphaFoldDB" id="A0A9X1XE41"/>
<comment type="caution">
    <text evidence="6">The sequence shown here is derived from an EMBL/GenBank/DDBJ whole genome shotgun (WGS) entry which is preliminary data.</text>
</comment>
<feature type="domain" description="HTH lysR-type" evidence="5">
    <location>
        <begin position="1"/>
        <end position="58"/>
    </location>
</feature>
<dbReference type="Pfam" id="PF03466">
    <property type="entry name" value="LysR_substrate"/>
    <property type="match status" value="1"/>
</dbReference>
<sequence>MTLLQYQVLKTVVETESFTRAGEKLGLTQSAVSHAIRGLETELELTLMNRGRSGITLTSEGKRMMEYIQEILDLSERMKQEAGLLNGLKIGTIRIGTFPSVSASLLPSILKQFHQAFPGIQTEIYEGGYEEIKQMITSGKIDIGFLTSSTSESLDFIPLMEDHLYILLPDSHELKRRKRISIHEISDEPFIMPKAGCDELIKGLFKENKILPQIFCEIADNQTIMAMVAKELGVSIVPELVLQGDTRKNVAAVTMKENCYRTIGLAVNSLERCSPAAEAFIELAKKSFINN</sequence>
<dbReference type="InterPro" id="IPR000847">
    <property type="entry name" value="LysR_HTH_N"/>
</dbReference>
<dbReference type="SUPFAM" id="SSF53850">
    <property type="entry name" value="Periplasmic binding protein-like II"/>
    <property type="match status" value="1"/>
</dbReference>
<dbReference type="Gene3D" id="3.40.190.290">
    <property type="match status" value="1"/>
</dbReference>
<protein>
    <submittedName>
        <fullName evidence="6">LysR family transcriptional regulator</fullName>
    </submittedName>
</protein>
<keyword evidence="2" id="KW-0805">Transcription regulation</keyword>
<evidence type="ECO:0000313" key="7">
    <source>
        <dbReference type="Proteomes" id="UP001139011"/>
    </source>
</evidence>
<dbReference type="PANTHER" id="PTHR30419">
    <property type="entry name" value="HTH-TYPE TRANSCRIPTIONAL REGULATOR YBHD"/>
    <property type="match status" value="1"/>
</dbReference>
<dbReference type="InterPro" id="IPR036390">
    <property type="entry name" value="WH_DNA-bd_sf"/>
</dbReference>
<dbReference type="RefSeq" id="WP_248254335.1">
    <property type="nucleotide sequence ID" value="NZ_JAIWJX010000002.1"/>
</dbReference>
<gene>
    <name evidence="6" type="ORF">LCY76_21385</name>
</gene>
<dbReference type="InterPro" id="IPR036388">
    <property type="entry name" value="WH-like_DNA-bd_sf"/>
</dbReference>
<dbReference type="Proteomes" id="UP001139011">
    <property type="component" value="Unassembled WGS sequence"/>
</dbReference>
<dbReference type="Gene3D" id="1.10.10.10">
    <property type="entry name" value="Winged helix-like DNA-binding domain superfamily/Winged helix DNA-binding domain"/>
    <property type="match status" value="1"/>
</dbReference>
<comment type="similarity">
    <text evidence="1">Belongs to the LysR transcriptional regulatory family.</text>
</comment>
<dbReference type="EMBL" id="JAIWJX010000002">
    <property type="protein sequence ID" value="MCK6259129.1"/>
    <property type="molecule type" value="Genomic_DNA"/>
</dbReference>
<reference evidence="6" key="1">
    <citation type="submission" date="2021-09" db="EMBL/GenBank/DDBJ databases">
        <title>Genome analysis of Fictibacillus sp. KIGAM418 isolated from marine sediment.</title>
        <authorList>
            <person name="Seo M.-J."/>
            <person name="Cho E.-S."/>
            <person name="Hwang C.Y."/>
        </authorList>
    </citation>
    <scope>NUCLEOTIDE SEQUENCE</scope>
    <source>
        <strain evidence="6">KIGAM418</strain>
    </source>
</reference>
<dbReference type="InterPro" id="IPR005119">
    <property type="entry name" value="LysR_subst-bd"/>
</dbReference>
<dbReference type="PANTHER" id="PTHR30419:SF24">
    <property type="entry name" value="HTH-TYPE TRANSCRIPTIONAL REGULATOR CZCR"/>
    <property type="match status" value="1"/>
</dbReference>
<dbReference type="PROSITE" id="PS50931">
    <property type="entry name" value="HTH_LYSR"/>
    <property type="match status" value="1"/>
</dbReference>
<evidence type="ECO:0000256" key="3">
    <source>
        <dbReference type="ARBA" id="ARBA00023125"/>
    </source>
</evidence>
<proteinExistence type="inferred from homology"/>
<keyword evidence="4" id="KW-0804">Transcription</keyword>
<dbReference type="SUPFAM" id="SSF46785">
    <property type="entry name" value="Winged helix' DNA-binding domain"/>
    <property type="match status" value="1"/>
</dbReference>
<accession>A0A9X1XE41</accession>
<dbReference type="FunFam" id="1.10.10.10:FF:000001">
    <property type="entry name" value="LysR family transcriptional regulator"/>
    <property type="match status" value="1"/>
</dbReference>
<keyword evidence="3" id="KW-0238">DNA-binding</keyword>
<keyword evidence="7" id="KW-1185">Reference proteome</keyword>
<dbReference type="InterPro" id="IPR050950">
    <property type="entry name" value="HTH-type_LysR_regulators"/>
</dbReference>
<dbReference type="GO" id="GO:0003677">
    <property type="term" value="F:DNA binding"/>
    <property type="evidence" value="ECO:0007669"/>
    <property type="project" value="UniProtKB-KW"/>
</dbReference>
<evidence type="ECO:0000256" key="4">
    <source>
        <dbReference type="ARBA" id="ARBA00023163"/>
    </source>
</evidence>
<dbReference type="GO" id="GO:0003700">
    <property type="term" value="F:DNA-binding transcription factor activity"/>
    <property type="evidence" value="ECO:0007669"/>
    <property type="project" value="InterPro"/>
</dbReference>
<evidence type="ECO:0000256" key="1">
    <source>
        <dbReference type="ARBA" id="ARBA00009437"/>
    </source>
</evidence>
<name>A0A9X1XE41_9BACL</name>
<organism evidence="6 7">
    <name type="scientific">Fictibacillus marinisediminis</name>
    <dbReference type="NCBI Taxonomy" id="2878389"/>
    <lineage>
        <taxon>Bacteria</taxon>
        <taxon>Bacillati</taxon>
        <taxon>Bacillota</taxon>
        <taxon>Bacilli</taxon>
        <taxon>Bacillales</taxon>
        <taxon>Fictibacillaceae</taxon>
        <taxon>Fictibacillus</taxon>
    </lineage>
</organism>
<evidence type="ECO:0000256" key="2">
    <source>
        <dbReference type="ARBA" id="ARBA00023015"/>
    </source>
</evidence>
<dbReference type="GO" id="GO:0005829">
    <property type="term" value="C:cytosol"/>
    <property type="evidence" value="ECO:0007669"/>
    <property type="project" value="TreeGrafter"/>
</dbReference>
<evidence type="ECO:0000313" key="6">
    <source>
        <dbReference type="EMBL" id="MCK6259129.1"/>
    </source>
</evidence>